<protein>
    <submittedName>
        <fullName evidence="1">Uncharacterized protein</fullName>
    </submittedName>
</protein>
<keyword evidence="2" id="KW-1185">Reference proteome</keyword>
<gene>
    <name evidence="1" type="ORF">BDM02DRAFT_3269557</name>
</gene>
<evidence type="ECO:0000313" key="1">
    <source>
        <dbReference type="EMBL" id="KAF9648342.1"/>
    </source>
</evidence>
<dbReference type="Proteomes" id="UP000886501">
    <property type="component" value="Unassembled WGS sequence"/>
</dbReference>
<comment type="caution">
    <text evidence="1">The sequence shown here is derived from an EMBL/GenBank/DDBJ whole genome shotgun (WGS) entry which is preliminary data.</text>
</comment>
<proteinExistence type="predicted"/>
<accession>A0ACB6ZFI0</accession>
<sequence>MMNPDSSSFSAILAQECVPFDPNQNKYAIGALLGVHSIDQMDFYHDLVLPTFGFSDFLEQAPVQVDLSASPGALSSPSLPPSPFSLADDLSDLSVADAPTPYNPDLSPIGLSALTPLMNTEDVKPIKADLDGLEYNHFTRKWVCTKCDGDFVSAHEARRHVKTAAKCTGKKVKCLRCGDPIHASPWSRKRHFGSKKCQKKGRKRGAHTYTVNNAYVEL</sequence>
<organism evidence="1 2">
    <name type="scientific">Thelephora ganbajun</name>
    <name type="common">Ganba fungus</name>
    <dbReference type="NCBI Taxonomy" id="370292"/>
    <lineage>
        <taxon>Eukaryota</taxon>
        <taxon>Fungi</taxon>
        <taxon>Dikarya</taxon>
        <taxon>Basidiomycota</taxon>
        <taxon>Agaricomycotina</taxon>
        <taxon>Agaricomycetes</taxon>
        <taxon>Thelephorales</taxon>
        <taxon>Thelephoraceae</taxon>
        <taxon>Thelephora</taxon>
    </lineage>
</organism>
<name>A0ACB6ZFI0_THEGA</name>
<reference evidence="1" key="1">
    <citation type="submission" date="2019-10" db="EMBL/GenBank/DDBJ databases">
        <authorList>
            <consortium name="DOE Joint Genome Institute"/>
            <person name="Kuo A."/>
            <person name="Miyauchi S."/>
            <person name="Kiss E."/>
            <person name="Drula E."/>
            <person name="Kohler A."/>
            <person name="Sanchez-Garcia M."/>
            <person name="Andreopoulos B."/>
            <person name="Barry K.W."/>
            <person name="Bonito G."/>
            <person name="Buee M."/>
            <person name="Carver A."/>
            <person name="Chen C."/>
            <person name="Cichocki N."/>
            <person name="Clum A."/>
            <person name="Culley D."/>
            <person name="Crous P.W."/>
            <person name="Fauchery L."/>
            <person name="Girlanda M."/>
            <person name="Hayes R."/>
            <person name="Keri Z."/>
            <person name="Labutti K."/>
            <person name="Lipzen A."/>
            <person name="Lombard V."/>
            <person name="Magnuson J."/>
            <person name="Maillard F."/>
            <person name="Morin E."/>
            <person name="Murat C."/>
            <person name="Nolan M."/>
            <person name="Ohm R."/>
            <person name="Pangilinan J."/>
            <person name="Pereira M."/>
            <person name="Perotto S."/>
            <person name="Peter M."/>
            <person name="Riley R."/>
            <person name="Sitrit Y."/>
            <person name="Stielow B."/>
            <person name="Szollosi G."/>
            <person name="Zifcakova L."/>
            <person name="Stursova M."/>
            <person name="Spatafora J.W."/>
            <person name="Tedersoo L."/>
            <person name="Vaario L.-M."/>
            <person name="Yamada A."/>
            <person name="Yan M."/>
            <person name="Wang P."/>
            <person name="Xu J."/>
            <person name="Bruns T."/>
            <person name="Baldrian P."/>
            <person name="Vilgalys R."/>
            <person name="Henrissat B."/>
            <person name="Grigoriev I.V."/>
            <person name="Hibbett D."/>
            <person name="Nagy L.G."/>
            <person name="Martin F.M."/>
        </authorList>
    </citation>
    <scope>NUCLEOTIDE SEQUENCE</scope>
    <source>
        <strain evidence="1">P2</strain>
    </source>
</reference>
<evidence type="ECO:0000313" key="2">
    <source>
        <dbReference type="Proteomes" id="UP000886501"/>
    </source>
</evidence>
<dbReference type="EMBL" id="MU118015">
    <property type="protein sequence ID" value="KAF9648342.1"/>
    <property type="molecule type" value="Genomic_DNA"/>
</dbReference>
<reference evidence="1" key="2">
    <citation type="journal article" date="2020" name="Nat. Commun.">
        <title>Large-scale genome sequencing of mycorrhizal fungi provides insights into the early evolution of symbiotic traits.</title>
        <authorList>
            <person name="Miyauchi S."/>
            <person name="Kiss E."/>
            <person name="Kuo A."/>
            <person name="Drula E."/>
            <person name="Kohler A."/>
            <person name="Sanchez-Garcia M."/>
            <person name="Morin E."/>
            <person name="Andreopoulos B."/>
            <person name="Barry K.W."/>
            <person name="Bonito G."/>
            <person name="Buee M."/>
            <person name="Carver A."/>
            <person name="Chen C."/>
            <person name="Cichocki N."/>
            <person name="Clum A."/>
            <person name="Culley D."/>
            <person name="Crous P.W."/>
            <person name="Fauchery L."/>
            <person name="Girlanda M."/>
            <person name="Hayes R.D."/>
            <person name="Keri Z."/>
            <person name="LaButti K."/>
            <person name="Lipzen A."/>
            <person name="Lombard V."/>
            <person name="Magnuson J."/>
            <person name="Maillard F."/>
            <person name="Murat C."/>
            <person name="Nolan M."/>
            <person name="Ohm R.A."/>
            <person name="Pangilinan J."/>
            <person name="Pereira M.F."/>
            <person name="Perotto S."/>
            <person name="Peter M."/>
            <person name="Pfister S."/>
            <person name="Riley R."/>
            <person name="Sitrit Y."/>
            <person name="Stielow J.B."/>
            <person name="Szollosi G."/>
            <person name="Zifcakova L."/>
            <person name="Stursova M."/>
            <person name="Spatafora J.W."/>
            <person name="Tedersoo L."/>
            <person name="Vaario L.M."/>
            <person name="Yamada A."/>
            <person name="Yan M."/>
            <person name="Wang P."/>
            <person name="Xu J."/>
            <person name="Bruns T."/>
            <person name="Baldrian P."/>
            <person name="Vilgalys R."/>
            <person name="Dunand C."/>
            <person name="Henrissat B."/>
            <person name="Grigoriev I.V."/>
            <person name="Hibbett D."/>
            <person name="Nagy L.G."/>
            <person name="Martin F.M."/>
        </authorList>
    </citation>
    <scope>NUCLEOTIDE SEQUENCE</scope>
    <source>
        <strain evidence="1">P2</strain>
    </source>
</reference>